<dbReference type="AlphaFoldDB" id="A0A0C2JIV5"/>
<protein>
    <submittedName>
        <fullName evidence="2">Uncharacterized protein</fullName>
    </submittedName>
</protein>
<sequence length="198" mass="22983">MKMLRTPKLRNYDGEIIDLTQFKIPPFSIKYTLSQEISEDSTKKYTPIFYDKILFEECEEREKWCKDASINRTLMSKQKLNHSDLRFMDKVNLPDIYDTKNHDFFKQEHKKQTTPTLVTPKNKSPGETTPGESFKYLAPQITTNKTAEKKPINSNQNKNPHLPLDVKRSIPLSHRTTPFHNGPALSRPHNSALTASYT</sequence>
<name>A0A0C2JIV5_THEKT</name>
<organism evidence="2 3">
    <name type="scientific">Thelohanellus kitauei</name>
    <name type="common">Myxosporean</name>
    <dbReference type="NCBI Taxonomy" id="669202"/>
    <lineage>
        <taxon>Eukaryota</taxon>
        <taxon>Metazoa</taxon>
        <taxon>Cnidaria</taxon>
        <taxon>Myxozoa</taxon>
        <taxon>Myxosporea</taxon>
        <taxon>Bivalvulida</taxon>
        <taxon>Platysporina</taxon>
        <taxon>Myxobolidae</taxon>
        <taxon>Thelohanellus</taxon>
    </lineage>
</organism>
<feature type="compositionally biased region" description="Polar residues" evidence="1">
    <location>
        <begin position="188"/>
        <end position="198"/>
    </location>
</feature>
<feature type="region of interest" description="Disordered" evidence="1">
    <location>
        <begin position="108"/>
        <end position="198"/>
    </location>
</feature>
<dbReference type="Proteomes" id="UP000031668">
    <property type="component" value="Unassembled WGS sequence"/>
</dbReference>
<evidence type="ECO:0000313" key="3">
    <source>
        <dbReference type="Proteomes" id="UP000031668"/>
    </source>
</evidence>
<keyword evidence="3" id="KW-1185">Reference proteome</keyword>
<evidence type="ECO:0000313" key="2">
    <source>
        <dbReference type="EMBL" id="KII69293.1"/>
    </source>
</evidence>
<feature type="compositionally biased region" description="Polar residues" evidence="1">
    <location>
        <begin position="113"/>
        <end position="131"/>
    </location>
</feature>
<proteinExistence type="predicted"/>
<comment type="caution">
    <text evidence="2">The sequence shown here is derived from an EMBL/GenBank/DDBJ whole genome shotgun (WGS) entry which is preliminary data.</text>
</comment>
<reference evidence="2 3" key="1">
    <citation type="journal article" date="2014" name="Genome Biol. Evol.">
        <title>The genome of the myxosporean Thelohanellus kitauei shows adaptations to nutrient acquisition within its fish host.</title>
        <authorList>
            <person name="Yang Y."/>
            <person name="Xiong J."/>
            <person name="Zhou Z."/>
            <person name="Huo F."/>
            <person name="Miao W."/>
            <person name="Ran C."/>
            <person name="Liu Y."/>
            <person name="Zhang J."/>
            <person name="Feng J."/>
            <person name="Wang M."/>
            <person name="Wang M."/>
            <person name="Wang L."/>
            <person name="Yao B."/>
        </authorList>
    </citation>
    <scope>NUCLEOTIDE SEQUENCE [LARGE SCALE GENOMIC DNA]</scope>
    <source>
        <strain evidence="2">Wuqing</strain>
    </source>
</reference>
<evidence type="ECO:0000256" key="1">
    <source>
        <dbReference type="SAM" id="MobiDB-lite"/>
    </source>
</evidence>
<accession>A0A0C2JIV5</accession>
<gene>
    <name evidence="2" type="ORF">RF11_13781</name>
</gene>
<dbReference type="EMBL" id="JWZT01002471">
    <property type="protein sequence ID" value="KII69293.1"/>
    <property type="molecule type" value="Genomic_DNA"/>
</dbReference>